<dbReference type="Proteomes" id="UP000029278">
    <property type="component" value="Unassembled WGS sequence"/>
</dbReference>
<proteinExistence type="predicted"/>
<dbReference type="EMBL" id="JMQA01000027">
    <property type="protein sequence ID" value="KFN08633.1"/>
    <property type="molecule type" value="Genomic_DNA"/>
</dbReference>
<gene>
    <name evidence="3" type="ORF">DJ90_5321</name>
</gene>
<dbReference type="RefSeq" id="WP_036619696.1">
    <property type="nucleotide sequence ID" value="NZ_BGML01000016.1"/>
</dbReference>
<dbReference type="HOGENOM" id="CLU_778113_0_0_9"/>
<dbReference type="AlphaFoldDB" id="A0A090ZE08"/>
<evidence type="ECO:0000313" key="4">
    <source>
        <dbReference type="Proteomes" id="UP000029278"/>
    </source>
</evidence>
<keyword evidence="4" id="KW-1185">Reference proteome</keyword>
<accession>A0A090ZE08</accession>
<comment type="caution">
    <text evidence="3">The sequence shown here is derived from an EMBL/GenBank/DDBJ whole genome shotgun (WGS) entry which is preliminary data.</text>
</comment>
<organism evidence="3 4">
    <name type="scientific">Paenibacillus macerans</name>
    <name type="common">Bacillus macerans</name>
    <dbReference type="NCBI Taxonomy" id="44252"/>
    <lineage>
        <taxon>Bacteria</taxon>
        <taxon>Bacillati</taxon>
        <taxon>Bacillota</taxon>
        <taxon>Bacilli</taxon>
        <taxon>Bacillales</taxon>
        <taxon>Paenibacillaceae</taxon>
        <taxon>Paenibacillus</taxon>
    </lineage>
</organism>
<evidence type="ECO:0000313" key="3">
    <source>
        <dbReference type="EMBL" id="KFN08633.1"/>
    </source>
</evidence>
<reference evidence="3 4" key="1">
    <citation type="submission" date="2014-04" db="EMBL/GenBank/DDBJ databases">
        <authorList>
            <person name="Bishop-Lilly K.A."/>
            <person name="Broomall S.M."/>
            <person name="Chain P.S."/>
            <person name="Chertkov O."/>
            <person name="Coyne S.R."/>
            <person name="Daligault H.E."/>
            <person name="Davenport K.W."/>
            <person name="Erkkila T."/>
            <person name="Frey K.G."/>
            <person name="Gibbons H.S."/>
            <person name="Gu W."/>
            <person name="Jaissle J."/>
            <person name="Johnson S.L."/>
            <person name="Koroleva G.I."/>
            <person name="Ladner J.T."/>
            <person name="Lo C.-C."/>
            <person name="Minogue T.D."/>
            <person name="Munk C."/>
            <person name="Palacios G.F."/>
            <person name="Redden C.L."/>
            <person name="Rosenzweig C.N."/>
            <person name="Scholz M.B."/>
            <person name="Teshima H."/>
            <person name="Xu Y."/>
        </authorList>
    </citation>
    <scope>NUCLEOTIDE SEQUENCE [LARGE SCALE GENOMIC DNA]</scope>
    <source>
        <strain evidence="3 4">8244</strain>
    </source>
</reference>
<name>A0A090ZE08_PAEMA</name>
<sequence>MKKIVYFAIGLLLIGLTGTIVTFPKADTLKAFGLFQEDKETAPEQDGSRNAPDRDRQATPNDPDGIIEDFQTDLMEGTTDMVGGILDNVSEIVDDAVSRDSTDDPDNAKSRRISLSENLAAQGIRNIVIDTAASDVKLTASAASDIEAKLTGKVRSGIKDNELTPLLNKEGDTLYIQTEREKKDGKSFRADLALTVTIPAAQSFEKLSISTVSGDIETSNLEMKQAIKLETTNGEITLDRAKAAKIELNSVNGSIEASALKGEIAASSVNGDLDLGLQTVDLAGDITAESIHGDIDIVLKKNQPLSLEFTTVGGEAEVNVPDMDFSRRTDQGIAGKVGSGKYSVKAATTTGDFTLE</sequence>
<evidence type="ECO:0000256" key="1">
    <source>
        <dbReference type="SAM" id="MobiDB-lite"/>
    </source>
</evidence>
<dbReference type="InterPro" id="IPR025164">
    <property type="entry name" value="Toastrack_DUF4097"/>
</dbReference>
<feature type="region of interest" description="Disordered" evidence="1">
    <location>
        <begin position="38"/>
        <end position="65"/>
    </location>
</feature>
<dbReference type="PATRIC" id="fig|44252.3.peg.2980"/>
<protein>
    <recommendedName>
        <fullName evidence="2">DUF4097 domain-containing protein</fullName>
    </recommendedName>
</protein>
<dbReference type="Pfam" id="PF13349">
    <property type="entry name" value="DUF4097"/>
    <property type="match status" value="1"/>
</dbReference>
<dbReference type="OrthoDB" id="2640165at2"/>
<evidence type="ECO:0000259" key="2">
    <source>
        <dbReference type="Pfam" id="PF13349"/>
    </source>
</evidence>
<dbReference type="STRING" id="44252.DJ90_5321"/>
<feature type="domain" description="DUF4097" evidence="2">
    <location>
        <begin position="227"/>
        <end position="355"/>
    </location>
</feature>
<dbReference type="GeneID" id="77011435"/>